<evidence type="ECO:0000313" key="2">
    <source>
        <dbReference type="Proteomes" id="UP001162992"/>
    </source>
</evidence>
<gene>
    <name evidence="1" type="ORF">O6H91_16G037800</name>
</gene>
<proteinExistence type="predicted"/>
<organism evidence="1 2">
    <name type="scientific">Diphasiastrum complanatum</name>
    <name type="common">Issler's clubmoss</name>
    <name type="synonym">Lycopodium complanatum</name>
    <dbReference type="NCBI Taxonomy" id="34168"/>
    <lineage>
        <taxon>Eukaryota</taxon>
        <taxon>Viridiplantae</taxon>
        <taxon>Streptophyta</taxon>
        <taxon>Embryophyta</taxon>
        <taxon>Tracheophyta</taxon>
        <taxon>Lycopodiopsida</taxon>
        <taxon>Lycopodiales</taxon>
        <taxon>Lycopodiaceae</taxon>
        <taxon>Lycopodioideae</taxon>
        <taxon>Diphasiastrum</taxon>
    </lineage>
</organism>
<comment type="caution">
    <text evidence="1">The sequence shown here is derived from an EMBL/GenBank/DDBJ whole genome shotgun (WGS) entry which is preliminary data.</text>
</comment>
<reference evidence="2" key="1">
    <citation type="journal article" date="2024" name="Proc. Natl. Acad. Sci. U.S.A.">
        <title>Extraordinary preservation of gene collinearity over three hundred million years revealed in homosporous lycophytes.</title>
        <authorList>
            <person name="Li C."/>
            <person name="Wickell D."/>
            <person name="Kuo L.Y."/>
            <person name="Chen X."/>
            <person name="Nie B."/>
            <person name="Liao X."/>
            <person name="Peng D."/>
            <person name="Ji J."/>
            <person name="Jenkins J."/>
            <person name="Williams M."/>
            <person name="Shu S."/>
            <person name="Plott C."/>
            <person name="Barry K."/>
            <person name="Rajasekar S."/>
            <person name="Grimwood J."/>
            <person name="Han X."/>
            <person name="Sun S."/>
            <person name="Hou Z."/>
            <person name="He W."/>
            <person name="Dai G."/>
            <person name="Sun C."/>
            <person name="Schmutz J."/>
            <person name="Leebens-Mack J.H."/>
            <person name="Li F.W."/>
            <person name="Wang L."/>
        </authorList>
    </citation>
    <scope>NUCLEOTIDE SEQUENCE [LARGE SCALE GENOMIC DNA]</scope>
    <source>
        <strain evidence="2">cv. PW_Plant_1</strain>
    </source>
</reference>
<keyword evidence="2" id="KW-1185">Reference proteome</keyword>
<evidence type="ECO:0000313" key="1">
    <source>
        <dbReference type="EMBL" id="KAJ7527115.1"/>
    </source>
</evidence>
<dbReference type="EMBL" id="CM055107">
    <property type="protein sequence ID" value="KAJ7527115.1"/>
    <property type="molecule type" value="Genomic_DNA"/>
</dbReference>
<sequence length="235" mass="26713">MAFRGGRGRGRFGRGGRPSILPLVRDEDGQLIVAKKLDGPPPLFPKLDRLPDHPEITSKDELLVSRRRHLEAFWNASPYYIERTKEKAVGVAAEIERYSDRYKPNYQAERPPLSSVLKLTPLFFPAELLSQEKKHVRNAQQGVRSQWTLQANAAKNDLGRLDQLATLEQKFKTMADKTGHEEEAKGNGEDGEDDDDAVEEEEQELGEDDYAQNFGFDDDEEYEFDEDGDDEGPVY</sequence>
<name>A0ACC2BBI8_DIPCM</name>
<dbReference type="Proteomes" id="UP001162992">
    <property type="component" value="Chromosome 16"/>
</dbReference>
<protein>
    <submittedName>
        <fullName evidence="1">Uncharacterized protein</fullName>
    </submittedName>
</protein>
<accession>A0ACC2BBI8</accession>